<feature type="compositionally biased region" description="Basic and acidic residues" evidence="8">
    <location>
        <begin position="431"/>
        <end position="442"/>
    </location>
</feature>
<feature type="compositionally biased region" description="Acidic residues" evidence="8">
    <location>
        <begin position="1415"/>
        <end position="1431"/>
    </location>
</feature>
<comment type="subcellular location">
    <subcellularLocation>
        <location evidence="1">Membrane</location>
        <topology evidence="1">Multi-pass membrane protein</topology>
    </subcellularLocation>
</comment>
<organism evidence="12 13">
    <name type="scientific">Trypanosoma theileri</name>
    <dbReference type="NCBI Taxonomy" id="67003"/>
    <lineage>
        <taxon>Eukaryota</taxon>
        <taxon>Discoba</taxon>
        <taxon>Euglenozoa</taxon>
        <taxon>Kinetoplastea</taxon>
        <taxon>Metakinetoplastina</taxon>
        <taxon>Trypanosomatida</taxon>
        <taxon>Trypanosomatidae</taxon>
        <taxon>Trypanosoma</taxon>
    </lineage>
</organism>
<feature type="transmembrane region" description="Helical" evidence="9">
    <location>
        <begin position="162"/>
        <end position="180"/>
    </location>
</feature>
<evidence type="ECO:0000256" key="6">
    <source>
        <dbReference type="ARBA" id="ARBA00022989"/>
    </source>
</evidence>
<dbReference type="Gene3D" id="3.40.50.300">
    <property type="entry name" value="P-loop containing nucleotide triphosphate hydrolases"/>
    <property type="match status" value="2"/>
</dbReference>
<dbReference type="InterPro" id="IPR050173">
    <property type="entry name" value="ABC_transporter_C-like"/>
</dbReference>
<evidence type="ECO:0000256" key="3">
    <source>
        <dbReference type="ARBA" id="ARBA00022692"/>
    </source>
</evidence>
<feature type="domain" description="ABC transporter" evidence="10">
    <location>
        <begin position="1103"/>
        <end position="1398"/>
    </location>
</feature>
<dbReference type="EMBL" id="NBCO01000015">
    <property type="protein sequence ID" value="ORC88774.1"/>
    <property type="molecule type" value="Genomic_DNA"/>
</dbReference>
<dbReference type="InterPro" id="IPR027417">
    <property type="entry name" value="P-loop_NTPase"/>
</dbReference>
<dbReference type="STRING" id="67003.A0A1X0NVN7"/>
<keyword evidence="3 9" id="KW-0812">Transmembrane</keyword>
<keyword evidence="4" id="KW-0547">Nucleotide-binding</keyword>
<dbReference type="SUPFAM" id="SSF52540">
    <property type="entry name" value="P-loop containing nucleoside triphosphate hydrolases"/>
    <property type="match status" value="2"/>
</dbReference>
<dbReference type="GO" id="GO:0016887">
    <property type="term" value="F:ATP hydrolysis activity"/>
    <property type="evidence" value="ECO:0007669"/>
    <property type="project" value="InterPro"/>
</dbReference>
<comment type="caution">
    <text evidence="12">The sequence shown here is derived from an EMBL/GenBank/DDBJ whole genome shotgun (WGS) entry which is preliminary data.</text>
</comment>
<feature type="region of interest" description="Disordered" evidence="8">
    <location>
        <begin position="1"/>
        <end position="23"/>
    </location>
</feature>
<protein>
    <submittedName>
        <fullName evidence="12">Multidrug resistance protein</fullName>
    </submittedName>
</protein>
<dbReference type="PROSITE" id="PS50893">
    <property type="entry name" value="ABC_TRANSPORTER_2"/>
    <property type="match status" value="2"/>
</dbReference>
<feature type="transmembrane region" description="Helical" evidence="9">
    <location>
        <begin position="1503"/>
        <end position="1524"/>
    </location>
</feature>
<dbReference type="GeneID" id="39985637"/>
<keyword evidence="6 9" id="KW-1133">Transmembrane helix</keyword>
<feature type="transmembrane region" description="Helical" evidence="9">
    <location>
        <begin position="1604"/>
        <end position="1624"/>
    </location>
</feature>
<dbReference type="GO" id="GO:0005524">
    <property type="term" value="F:ATP binding"/>
    <property type="evidence" value="ECO:0007669"/>
    <property type="project" value="UniProtKB-KW"/>
</dbReference>
<evidence type="ECO:0000256" key="2">
    <source>
        <dbReference type="ARBA" id="ARBA00022448"/>
    </source>
</evidence>
<feature type="compositionally biased region" description="Low complexity" evidence="8">
    <location>
        <begin position="1"/>
        <end position="12"/>
    </location>
</feature>
<reference evidence="12 13" key="1">
    <citation type="submission" date="2017-03" db="EMBL/GenBank/DDBJ databases">
        <title>An alternative strategy for trypanosome survival in the mammalian bloodstream revealed through genome and transcriptome analysis of the ubiquitous bovine parasite Trypanosoma (Megatrypanum) theileri.</title>
        <authorList>
            <person name="Kelly S."/>
            <person name="Ivens A."/>
            <person name="Mott A."/>
            <person name="O'Neill E."/>
            <person name="Emms D."/>
            <person name="Macleod O."/>
            <person name="Voorheis P."/>
            <person name="Matthews J."/>
            <person name="Matthews K."/>
            <person name="Carrington M."/>
        </authorList>
    </citation>
    <scope>NUCLEOTIDE SEQUENCE [LARGE SCALE GENOMIC DNA]</scope>
    <source>
        <strain evidence="12">Edinburgh</strain>
    </source>
</reference>
<keyword evidence="7 9" id="KW-0472">Membrane</keyword>
<accession>A0A1X0NVN7</accession>
<dbReference type="GO" id="GO:0140359">
    <property type="term" value="F:ABC-type transporter activity"/>
    <property type="evidence" value="ECO:0007669"/>
    <property type="project" value="InterPro"/>
</dbReference>
<evidence type="ECO:0000259" key="11">
    <source>
        <dbReference type="PROSITE" id="PS50929"/>
    </source>
</evidence>
<feature type="transmembrane region" description="Helical" evidence="9">
    <location>
        <begin position="278"/>
        <end position="298"/>
    </location>
</feature>
<evidence type="ECO:0000256" key="1">
    <source>
        <dbReference type="ARBA" id="ARBA00004141"/>
    </source>
</evidence>
<feature type="region of interest" description="Disordered" evidence="8">
    <location>
        <begin position="427"/>
        <end position="468"/>
    </location>
</feature>
<feature type="compositionally biased region" description="Low complexity" evidence="8">
    <location>
        <begin position="591"/>
        <end position="613"/>
    </location>
</feature>
<feature type="region of interest" description="Disordered" evidence="8">
    <location>
        <begin position="1406"/>
        <end position="1437"/>
    </location>
</feature>
<feature type="compositionally biased region" description="Low complexity" evidence="8">
    <location>
        <begin position="342"/>
        <end position="358"/>
    </location>
</feature>
<feature type="region of interest" description="Disordered" evidence="8">
    <location>
        <begin position="716"/>
        <end position="751"/>
    </location>
</feature>
<evidence type="ECO:0000256" key="8">
    <source>
        <dbReference type="SAM" id="MobiDB-lite"/>
    </source>
</evidence>
<sequence>MPSSNNSSLNAASRDEEEEREPFFRSISERENAPVHVRFSIRETLRRLLYSYKLRSKLSIALFIAYHLFHIGVIIIILFSPLTIRSLLFQTVDDLEMPLTKYDPSGTRVASIWEVDSTHFTWGSSNHNNPLLHLDYKNKKIMNEHSGESFFTWEASPFSLLMYYYLYILASLFILVMITGGRITGHFALLQLICGGMELVWFILHEPPSFAVFFWLSHISSLLPYPYVPFIKIHTNGEVTYHVFNWTAVSSNTSLSTSQLQLREEIYMIPYNNTLETIVFYTTTIFLFILVCCLTVSFQRVLDALLGIQQLGVPDGYRRCPLCGEEWEIALESAGKSKKRNNTIGNDNTNNTNNNNNNNEDDNDEEEEEEEEYELNATTTMGLPNMTIAFPASHRHFSQHRCRKLFHDKNGSDGFLDSTGWGSSSMLDPLALDHDSSDDHGDNNNNNDDDDDDDDNNNMGNKKNNSKRVKALRFKINRSLAFPLSYGTMNTTTQPVGERVLYDPFTDKQDEFRPGNVFPSLEDAGWMDRVTYSWLNPLMSFSVINRDVLRHERFLPSLPEDFTSLQNIATPAWQLWVNRGQWYGKKKKENNNNNTNTNNNSINNNNNNNGNGSVDSIEFGTHNSNNNNNNNSNNNNNNDDDDDSSDDKTFAATNQPRVLTSAKLRPKRPKRSFLENTVRFFATPVYWLLGKTFMCFFVGCGEDEIQVNKDEEIEKLRKKQDKSDNNNNNDDNDNDNDNAMSSTVTSDETSISEKMEKKVKFNRKSTDVGLFTVFLDHRCGRRFVYSCVPLRILSDLLSLSMPIIIYYLVTIMEGKDTVDVGNALHICGVLFLVLLTRAVLQQEYMSQLYLSSLEAGTAIKSLILEKTLALPLAQRTFTEAEVIHLVTVDAPRCSQTLLQLHQYWRCPCFAIASLYVLHIYVGTISTLAALLVMLLSIPLQRIAGRYVHTAQEQRTSRTVDRVELVGEAVTSMRQVKAMGVENVYLHRIHMARQQETEGEITVVQALARAACMTEVFGILLSSVCYAVYHFTGGPLTVRVVIPALVALNLLRSAVSEWSAVMTTVPGGYTSFRRIESYLQQTPDEFIGTWVDLTAEWSQNRGTVICQGSSFTWQADHTQEVPRPILRDVHMHIRPGELVVLQGPLGAGKSTLLLAILGEVNRCGVGLSTTTAAASAINITTTEVPVMINTTGPVDETASVHSDAGSANVSITSSTNTRIRCVRFDGTQSSSDGFYVFGRAVYCPETPWLQNDTIRANIVADDTYNPRWYQTVIKACALQEDFDALEKGDDSVVSDKGVQLSTGQRVRVALARALYARADVYVLDNVLSSLDAPLQSHIIKRVFHGLLRNRTVILATLVGLSELKPDRLFTVYKDGIVVEVESPKTENPNQKSKPNKKIANLYAAEREEPEVIHSSDDDDSDSDTDSDSDGDYNNDFGTNNDRKKVHALGFNRLTHSRTQLHRFISLMGPSLIWLMLSNITQHVLQVGRDVWLSLWISTRPTSPTVFLLLYFLVGAAAALCTIPRIRMFFYAVRKSINHIHFVAIERMFRAPVSYFDVNTGSSITTIFSRDQETADHSVGESLDAITTGLLQMMAIAFFNAVVNPWFILIIPLTVFLFYHVIERYLAVARQLRRLENKSVRGPVTILWEVLEGTPVIRCVGLRDTIREEYCKAMDVANTASIISHMTNCWVSLRLEFITVMMTTTAALLGALFASYIMTPAFAGVAVVCCLQTSQTLSRLCRSIGDFQLQFVSVEQLFALQKAPEEPLVIPITTTSTTTMIIKEEEENKNNDNNDNKEKDGIHKVEIHVSMETSDTVQQQQPKEEEQQHKHPSVHIEEDKKIVKKKKKREEKENVKQETENISSSPLLELVNISAKYRESLPYAMHHVNLRIYPKERIGIIGRSGDGKSTLFNILLRLVDVLEGDEIQLCGNDTRSIPYPALRRRFMLVLQDPLIVRGTWRSNLLLGSTTTTTTTNTISTINTISTASPFIIPTGEEREVEDINRHDFSDAALWAALRRVNLDTLAAQHGGLDAPLHQPPSSAQYQQQQQHYHYHYHYHCGNVRLSAGQRQLLWLARAVLHQPEILLLDELQLAAAAAEVESVVQRVLTEDLRDCTVLLIAHQVQTIEALCTRVAVVDKGSVSQVLEVRPQAAQWTAMKKRLERLVE</sequence>
<feature type="compositionally biased region" description="Acidic residues" evidence="8">
    <location>
        <begin position="447"/>
        <end position="456"/>
    </location>
</feature>
<feature type="transmembrane region" description="Helical" evidence="9">
    <location>
        <begin position="909"/>
        <end position="935"/>
    </location>
</feature>
<evidence type="ECO:0000256" key="4">
    <source>
        <dbReference type="ARBA" id="ARBA00022741"/>
    </source>
</evidence>
<dbReference type="InterPro" id="IPR036640">
    <property type="entry name" value="ABC1_TM_sf"/>
</dbReference>
<dbReference type="SMART" id="SM00382">
    <property type="entry name" value="AAA"/>
    <property type="match status" value="2"/>
</dbReference>
<feature type="region of interest" description="Disordered" evidence="8">
    <location>
        <begin position="1810"/>
        <end position="1858"/>
    </location>
</feature>
<dbReference type="PROSITE" id="PS50929">
    <property type="entry name" value="ABC_TM1F"/>
    <property type="match status" value="2"/>
</dbReference>
<dbReference type="Gene3D" id="1.20.1560.10">
    <property type="entry name" value="ABC transporter type 1, transmembrane domain"/>
    <property type="match status" value="2"/>
</dbReference>
<name>A0A1X0NVN7_9TRYP</name>
<dbReference type="PANTHER" id="PTHR24223">
    <property type="entry name" value="ATP-BINDING CASSETTE SUB-FAMILY C"/>
    <property type="match status" value="1"/>
</dbReference>
<dbReference type="Proteomes" id="UP000192257">
    <property type="component" value="Unassembled WGS sequence"/>
</dbReference>
<feature type="compositionally biased region" description="Low complexity" evidence="8">
    <location>
        <begin position="623"/>
        <end position="637"/>
    </location>
</feature>
<feature type="compositionally biased region" description="Polar residues" evidence="8">
    <location>
        <begin position="739"/>
        <end position="749"/>
    </location>
</feature>
<dbReference type="CDD" id="cd18580">
    <property type="entry name" value="ABC_6TM_ABCC_D2"/>
    <property type="match status" value="1"/>
</dbReference>
<dbReference type="PANTHER" id="PTHR24223:SF273">
    <property type="entry name" value="MULTIDRUG RESISTANCE PROTEIN E"/>
    <property type="match status" value="1"/>
</dbReference>
<keyword evidence="5" id="KW-0067">ATP-binding</keyword>
<feature type="transmembrane region" description="Helical" evidence="9">
    <location>
        <begin position="821"/>
        <end position="840"/>
    </location>
</feature>
<feature type="compositionally biased region" description="Basic and acidic residues" evidence="8">
    <location>
        <begin position="1820"/>
        <end position="1839"/>
    </location>
</feature>
<dbReference type="InterPro" id="IPR017871">
    <property type="entry name" value="ABC_transporter-like_CS"/>
</dbReference>
<keyword evidence="13" id="KW-1185">Reference proteome</keyword>
<feature type="transmembrane region" description="Helical" evidence="9">
    <location>
        <begin position="187"/>
        <end position="204"/>
    </location>
</feature>
<dbReference type="SUPFAM" id="SSF90123">
    <property type="entry name" value="ABC transporter transmembrane region"/>
    <property type="match status" value="2"/>
</dbReference>
<dbReference type="RefSeq" id="XP_028882840.1">
    <property type="nucleotide sequence ID" value="XM_029025857.1"/>
</dbReference>
<feature type="domain" description="ABC transporter" evidence="10">
    <location>
        <begin position="1866"/>
        <end position="2162"/>
    </location>
</feature>
<dbReference type="VEuPathDB" id="TriTrypDB:TM35_000152050"/>
<feature type="domain" description="ABC transmembrane type-1" evidence="11">
    <location>
        <begin position="1471"/>
        <end position="1747"/>
    </location>
</feature>
<dbReference type="InterPro" id="IPR003593">
    <property type="entry name" value="AAA+_ATPase"/>
</dbReference>
<evidence type="ECO:0000256" key="7">
    <source>
        <dbReference type="ARBA" id="ARBA00023136"/>
    </source>
</evidence>
<dbReference type="Pfam" id="PF00005">
    <property type="entry name" value="ABC_tran"/>
    <property type="match status" value="2"/>
</dbReference>
<evidence type="ECO:0000313" key="13">
    <source>
        <dbReference type="Proteomes" id="UP000192257"/>
    </source>
</evidence>
<feature type="region of interest" description="Disordered" evidence="8">
    <location>
        <begin position="338"/>
        <end position="382"/>
    </location>
</feature>
<dbReference type="InterPro" id="IPR044726">
    <property type="entry name" value="ABCC_6TM_D2"/>
</dbReference>
<keyword evidence="2" id="KW-0813">Transport</keyword>
<evidence type="ECO:0000259" key="10">
    <source>
        <dbReference type="PROSITE" id="PS50893"/>
    </source>
</evidence>
<evidence type="ECO:0000256" key="5">
    <source>
        <dbReference type="ARBA" id="ARBA00022840"/>
    </source>
</evidence>
<feature type="transmembrane region" description="Helical" evidence="9">
    <location>
        <begin position="58"/>
        <end position="79"/>
    </location>
</feature>
<feature type="region of interest" description="Disordered" evidence="8">
    <location>
        <begin position="584"/>
        <end position="666"/>
    </location>
</feature>
<feature type="transmembrane region" description="Helical" evidence="9">
    <location>
        <begin position="210"/>
        <end position="228"/>
    </location>
</feature>
<feature type="compositionally biased region" description="Basic and acidic residues" evidence="8">
    <location>
        <begin position="1848"/>
        <end position="1857"/>
    </location>
</feature>
<dbReference type="PROSITE" id="PS00211">
    <property type="entry name" value="ABC_TRANSPORTER_1"/>
    <property type="match status" value="1"/>
</dbReference>
<dbReference type="InterPro" id="IPR003439">
    <property type="entry name" value="ABC_transporter-like_ATP-bd"/>
</dbReference>
<proteinExistence type="predicted"/>
<dbReference type="InterPro" id="IPR011527">
    <property type="entry name" value="ABC1_TM_dom"/>
</dbReference>
<dbReference type="GO" id="GO:0016020">
    <property type="term" value="C:membrane"/>
    <property type="evidence" value="ECO:0007669"/>
    <property type="project" value="UniProtKB-SubCell"/>
</dbReference>
<evidence type="ECO:0000256" key="9">
    <source>
        <dbReference type="SAM" id="Phobius"/>
    </source>
</evidence>
<feature type="compositionally biased region" description="Acidic residues" evidence="8">
    <location>
        <begin position="359"/>
        <end position="374"/>
    </location>
</feature>
<gene>
    <name evidence="12" type="ORF">TM35_000152050</name>
</gene>
<dbReference type="Pfam" id="PF00664">
    <property type="entry name" value="ABC_membrane"/>
    <property type="match status" value="2"/>
</dbReference>
<feature type="domain" description="ABC transmembrane type-1" evidence="11">
    <location>
        <begin position="792"/>
        <end position="1066"/>
    </location>
</feature>
<evidence type="ECO:0000313" key="12">
    <source>
        <dbReference type="EMBL" id="ORC88774.1"/>
    </source>
</evidence>
<dbReference type="OrthoDB" id="6500128at2759"/>
<feature type="transmembrane region" description="Helical" evidence="9">
    <location>
        <begin position="788"/>
        <end position="809"/>
    </location>
</feature>